<name>A0A0C3Q709_9AGAM</name>
<feature type="transmembrane region" description="Helical" evidence="1">
    <location>
        <begin position="6"/>
        <end position="26"/>
    </location>
</feature>
<evidence type="ECO:0000313" key="3">
    <source>
        <dbReference type="Proteomes" id="UP000054248"/>
    </source>
</evidence>
<keyword evidence="1" id="KW-0472">Membrane</keyword>
<dbReference type="AlphaFoldDB" id="A0A0C3Q709"/>
<keyword evidence="1" id="KW-0812">Transmembrane</keyword>
<sequence>MGPKFSLLFVMIVFLHPTFLITYTIVIPSSRTTSSCASCFTFCFSLAQHHASSLAQHHASSLRSSAKASATLPSSFLTNVGPKFSLFFVMIVLLHTPFLITYTIVIPSSQTPSSCASFLAICFPLAQHPTSSLAQHHASSLR</sequence>
<reference evidence="3" key="2">
    <citation type="submission" date="2015-01" db="EMBL/GenBank/DDBJ databases">
        <title>Evolutionary Origins and Diversification of the Mycorrhizal Mutualists.</title>
        <authorList>
            <consortium name="DOE Joint Genome Institute"/>
            <consortium name="Mycorrhizal Genomics Consortium"/>
            <person name="Kohler A."/>
            <person name="Kuo A."/>
            <person name="Nagy L.G."/>
            <person name="Floudas D."/>
            <person name="Copeland A."/>
            <person name="Barry K.W."/>
            <person name="Cichocki N."/>
            <person name="Veneault-Fourrey C."/>
            <person name="LaButti K."/>
            <person name="Lindquist E.A."/>
            <person name="Lipzen A."/>
            <person name="Lundell T."/>
            <person name="Morin E."/>
            <person name="Murat C."/>
            <person name="Riley R."/>
            <person name="Ohm R."/>
            <person name="Sun H."/>
            <person name="Tunlid A."/>
            <person name="Henrissat B."/>
            <person name="Grigoriev I.V."/>
            <person name="Hibbett D.S."/>
            <person name="Martin F."/>
        </authorList>
    </citation>
    <scope>NUCLEOTIDE SEQUENCE [LARGE SCALE GENOMIC DNA]</scope>
    <source>
        <strain evidence="3">MUT 4182</strain>
    </source>
</reference>
<proteinExistence type="predicted"/>
<keyword evidence="3" id="KW-1185">Reference proteome</keyword>
<evidence type="ECO:0000313" key="2">
    <source>
        <dbReference type="EMBL" id="KIO19706.1"/>
    </source>
</evidence>
<organism evidence="2 3">
    <name type="scientific">Tulasnella calospora MUT 4182</name>
    <dbReference type="NCBI Taxonomy" id="1051891"/>
    <lineage>
        <taxon>Eukaryota</taxon>
        <taxon>Fungi</taxon>
        <taxon>Dikarya</taxon>
        <taxon>Basidiomycota</taxon>
        <taxon>Agaricomycotina</taxon>
        <taxon>Agaricomycetes</taxon>
        <taxon>Cantharellales</taxon>
        <taxon>Tulasnellaceae</taxon>
        <taxon>Tulasnella</taxon>
    </lineage>
</organism>
<dbReference type="Proteomes" id="UP000054248">
    <property type="component" value="Unassembled WGS sequence"/>
</dbReference>
<dbReference type="HOGENOM" id="CLU_1817222_0_0_1"/>
<keyword evidence="1" id="KW-1133">Transmembrane helix</keyword>
<dbReference type="EMBL" id="KN823207">
    <property type="protein sequence ID" value="KIO19706.1"/>
    <property type="molecule type" value="Genomic_DNA"/>
</dbReference>
<feature type="transmembrane region" description="Helical" evidence="1">
    <location>
        <begin position="84"/>
        <end position="105"/>
    </location>
</feature>
<accession>A0A0C3Q709</accession>
<evidence type="ECO:0000256" key="1">
    <source>
        <dbReference type="SAM" id="Phobius"/>
    </source>
</evidence>
<gene>
    <name evidence="2" type="ORF">M407DRAFT_30634</name>
</gene>
<reference evidence="2 3" key="1">
    <citation type="submission" date="2014-04" db="EMBL/GenBank/DDBJ databases">
        <authorList>
            <consortium name="DOE Joint Genome Institute"/>
            <person name="Kuo A."/>
            <person name="Girlanda M."/>
            <person name="Perotto S."/>
            <person name="Kohler A."/>
            <person name="Nagy L.G."/>
            <person name="Floudas D."/>
            <person name="Copeland A."/>
            <person name="Barry K.W."/>
            <person name="Cichocki N."/>
            <person name="Veneault-Fourrey C."/>
            <person name="LaButti K."/>
            <person name="Lindquist E.A."/>
            <person name="Lipzen A."/>
            <person name="Lundell T."/>
            <person name="Morin E."/>
            <person name="Murat C."/>
            <person name="Sun H."/>
            <person name="Tunlid A."/>
            <person name="Henrissat B."/>
            <person name="Grigoriev I.V."/>
            <person name="Hibbett D.S."/>
            <person name="Martin F."/>
            <person name="Nordberg H.P."/>
            <person name="Cantor M.N."/>
            <person name="Hua S.X."/>
        </authorList>
    </citation>
    <scope>NUCLEOTIDE SEQUENCE [LARGE SCALE GENOMIC DNA]</scope>
    <source>
        <strain evidence="2 3">MUT 4182</strain>
    </source>
</reference>
<protein>
    <submittedName>
        <fullName evidence="2">Uncharacterized protein</fullName>
    </submittedName>
</protein>